<protein>
    <recommendedName>
        <fullName evidence="4">DUF3153 domain-containing protein</fullName>
    </recommendedName>
</protein>
<organism evidence="2 3">
    <name type="scientific">Hymenobacter negativus</name>
    <dbReference type="NCBI Taxonomy" id="2795026"/>
    <lineage>
        <taxon>Bacteria</taxon>
        <taxon>Pseudomonadati</taxon>
        <taxon>Bacteroidota</taxon>
        <taxon>Cytophagia</taxon>
        <taxon>Cytophagales</taxon>
        <taxon>Hymenobacteraceae</taxon>
        <taxon>Hymenobacter</taxon>
    </lineage>
</organism>
<evidence type="ECO:0000256" key="1">
    <source>
        <dbReference type="SAM" id="Phobius"/>
    </source>
</evidence>
<dbReference type="RefSeq" id="WP_208174793.1">
    <property type="nucleotide sequence ID" value="NZ_JAGETZ010000003.1"/>
</dbReference>
<reference evidence="2 3" key="1">
    <citation type="submission" date="2021-03" db="EMBL/GenBank/DDBJ databases">
        <authorList>
            <person name="Kim M.K."/>
        </authorList>
    </citation>
    <scope>NUCLEOTIDE SEQUENCE [LARGE SCALE GENOMIC DNA]</scope>
    <source>
        <strain evidence="2 3">BT442</strain>
    </source>
</reference>
<keyword evidence="1" id="KW-0812">Transmembrane</keyword>
<evidence type="ECO:0008006" key="4">
    <source>
        <dbReference type="Google" id="ProtNLM"/>
    </source>
</evidence>
<name>A0ABS3QEC7_9BACT</name>
<sequence length="196" mass="22094">MRNLRIALFLAGALSGCSVFRSTPEQKLAQLVADNPHLVTTDTVTVTVHDTVTVAKVEFQTKYVAVPNVVREQRDSLQLDSLLNKLSASLDTAQHKAAKSNIHRLLRQRPIFPDTLCFDTLGVHGRIWQQGNVYNIRLTRDEIKTPHTAQAKAAYQRLTPCDCKPVIWYDPSTWPYLWLLAGFMGGIALCLILRRK</sequence>
<dbReference type="Proteomes" id="UP000664369">
    <property type="component" value="Unassembled WGS sequence"/>
</dbReference>
<keyword evidence="1" id="KW-0472">Membrane</keyword>
<gene>
    <name evidence="2" type="ORF">J4E00_08925</name>
</gene>
<evidence type="ECO:0000313" key="3">
    <source>
        <dbReference type="Proteomes" id="UP000664369"/>
    </source>
</evidence>
<dbReference type="PROSITE" id="PS51257">
    <property type="entry name" value="PROKAR_LIPOPROTEIN"/>
    <property type="match status" value="1"/>
</dbReference>
<keyword evidence="3" id="KW-1185">Reference proteome</keyword>
<feature type="transmembrane region" description="Helical" evidence="1">
    <location>
        <begin position="174"/>
        <end position="193"/>
    </location>
</feature>
<accession>A0ABS3QEC7</accession>
<dbReference type="EMBL" id="JAGETZ010000003">
    <property type="protein sequence ID" value="MBO2009174.1"/>
    <property type="molecule type" value="Genomic_DNA"/>
</dbReference>
<comment type="caution">
    <text evidence="2">The sequence shown here is derived from an EMBL/GenBank/DDBJ whole genome shotgun (WGS) entry which is preliminary data.</text>
</comment>
<proteinExistence type="predicted"/>
<keyword evidence="1" id="KW-1133">Transmembrane helix</keyword>
<evidence type="ECO:0000313" key="2">
    <source>
        <dbReference type="EMBL" id="MBO2009174.1"/>
    </source>
</evidence>